<accession>A0A8T0G7Q3</accession>
<sequence>MCSLYLLNWRNKMFQGRGAVAALLLVCVTIICEVESAPLPPPPPAPYIPSGHDKDAWPELLNMDVADAVSILNSSGLVQNIYVQPPSSGPAPANLGKTTDVWVYTDGSTVYEVPRRGIWHANRLIPGWPEVSGMWYKSAIAKIKADYLGVTVVYGPKGSVFRTAELRMDRVYVDINPDSTVAGIPSVG</sequence>
<proteinExistence type="inferred from homology"/>
<dbReference type="InterPro" id="IPR036354">
    <property type="entry name" value="Prot_inh_pot1_sf"/>
</dbReference>
<dbReference type="Proteomes" id="UP000822688">
    <property type="component" value="Chromosome 12"/>
</dbReference>
<dbReference type="GO" id="GO:0004867">
    <property type="term" value="F:serine-type endopeptidase inhibitor activity"/>
    <property type="evidence" value="ECO:0007669"/>
    <property type="project" value="UniProtKB-KW"/>
</dbReference>
<evidence type="ECO:0000256" key="3">
    <source>
        <dbReference type="ARBA" id="ARBA00022900"/>
    </source>
</evidence>
<organism evidence="4 5">
    <name type="scientific">Ceratodon purpureus</name>
    <name type="common">Fire moss</name>
    <name type="synonym">Dicranum purpureum</name>
    <dbReference type="NCBI Taxonomy" id="3225"/>
    <lineage>
        <taxon>Eukaryota</taxon>
        <taxon>Viridiplantae</taxon>
        <taxon>Streptophyta</taxon>
        <taxon>Embryophyta</taxon>
        <taxon>Bryophyta</taxon>
        <taxon>Bryophytina</taxon>
        <taxon>Bryopsida</taxon>
        <taxon>Dicranidae</taxon>
        <taxon>Pseudoditrichales</taxon>
        <taxon>Ditrichaceae</taxon>
        <taxon>Ceratodon</taxon>
    </lineage>
</organism>
<dbReference type="EMBL" id="CM026433">
    <property type="protein sequence ID" value="KAG0554507.1"/>
    <property type="molecule type" value="Genomic_DNA"/>
</dbReference>
<keyword evidence="5" id="KW-1185">Reference proteome</keyword>
<dbReference type="Pfam" id="PF00280">
    <property type="entry name" value="potato_inhibit"/>
    <property type="match status" value="1"/>
</dbReference>
<keyword evidence="2" id="KW-0646">Protease inhibitor</keyword>
<evidence type="ECO:0000256" key="2">
    <source>
        <dbReference type="ARBA" id="ARBA00022690"/>
    </source>
</evidence>
<dbReference type="GO" id="GO:0009611">
    <property type="term" value="P:response to wounding"/>
    <property type="evidence" value="ECO:0007669"/>
    <property type="project" value="InterPro"/>
</dbReference>
<evidence type="ECO:0000256" key="1">
    <source>
        <dbReference type="ARBA" id="ARBA00008210"/>
    </source>
</evidence>
<comment type="caution">
    <text evidence="4">The sequence shown here is derived from an EMBL/GenBank/DDBJ whole genome shotgun (WGS) entry which is preliminary data.</text>
</comment>
<dbReference type="InterPro" id="IPR000864">
    <property type="entry name" value="Prot_inh_pot1"/>
</dbReference>
<dbReference type="PANTHER" id="PTHR33091:SF29">
    <property type="entry name" value="SUBTILISIN INHIBITOR 1"/>
    <property type="match status" value="1"/>
</dbReference>
<gene>
    <name evidence="4" type="ORF">KC19_12G096300</name>
</gene>
<comment type="similarity">
    <text evidence="1">Belongs to the protease inhibitor I13 (potato type I serine protease inhibitor) family.</text>
</comment>
<evidence type="ECO:0000313" key="5">
    <source>
        <dbReference type="Proteomes" id="UP000822688"/>
    </source>
</evidence>
<dbReference type="AlphaFoldDB" id="A0A8T0G7Q3"/>
<name>A0A8T0G7Q3_CERPU</name>
<dbReference type="Gene3D" id="3.30.10.10">
    <property type="entry name" value="Trypsin Inhibitor V, subunit A"/>
    <property type="match status" value="2"/>
</dbReference>
<evidence type="ECO:0000313" key="4">
    <source>
        <dbReference type="EMBL" id="KAG0554507.1"/>
    </source>
</evidence>
<protein>
    <submittedName>
        <fullName evidence="4">Uncharacterized protein</fullName>
    </submittedName>
</protein>
<reference evidence="4" key="1">
    <citation type="submission" date="2020-06" db="EMBL/GenBank/DDBJ databases">
        <title>WGS assembly of Ceratodon purpureus strain R40.</title>
        <authorList>
            <person name="Carey S.B."/>
            <person name="Jenkins J."/>
            <person name="Shu S."/>
            <person name="Lovell J.T."/>
            <person name="Sreedasyam A."/>
            <person name="Maumus F."/>
            <person name="Tiley G.P."/>
            <person name="Fernandez-Pozo N."/>
            <person name="Barry K."/>
            <person name="Chen C."/>
            <person name="Wang M."/>
            <person name="Lipzen A."/>
            <person name="Daum C."/>
            <person name="Saski C.A."/>
            <person name="Payton A.C."/>
            <person name="Mcbreen J.C."/>
            <person name="Conrad R.E."/>
            <person name="Kollar L.M."/>
            <person name="Olsson S."/>
            <person name="Huttunen S."/>
            <person name="Landis J.B."/>
            <person name="Wickett N.J."/>
            <person name="Johnson M.G."/>
            <person name="Rensing S.A."/>
            <person name="Grimwood J."/>
            <person name="Schmutz J."/>
            <person name="Mcdaniel S.F."/>
        </authorList>
    </citation>
    <scope>NUCLEOTIDE SEQUENCE</scope>
    <source>
        <strain evidence="4">R40</strain>
    </source>
</reference>
<dbReference type="SUPFAM" id="SSF54654">
    <property type="entry name" value="CI-2 family of serine protease inhibitors"/>
    <property type="match status" value="1"/>
</dbReference>
<dbReference type="PANTHER" id="PTHR33091">
    <property type="entry name" value="PROTEIN, PUTATIVE, EXPRESSED-RELATED"/>
    <property type="match status" value="1"/>
</dbReference>
<dbReference type="OrthoDB" id="10013825at2759"/>
<keyword evidence="3" id="KW-0722">Serine protease inhibitor</keyword>